<dbReference type="EMBL" id="PDNW01000038">
    <property type="protein sequence ID" value="PLC47928.1"/>
    <property type="molecule type" value="Genomic_DNA"/>
</dbReference>
<evidence type="ECO:0000313" key="3">
    <source>
        <dbReference type="Proteomes" id="UP000234190"/>
    </source>
</evidence>
<keyword evidence="3" id="KW-1185">Reference proteome</keyword>
<organism evidence="2 3">
    <name type="scientific">Pollutimonas subterranea</name>
    <dbReference type="NCBI Taxonomy" id="2045210"/>
    <lineage>
        <taxon>Bacteria</taxon>
        <taxon>Pseudomonadati</taxon>
        <taxon>Pseudomonadota</taxon>
        <taxon>Betaproteobacteria</taxon>
        <taxon>Burkholderiales</taxon>
        <taxon>Alcaligenaceae</taxon>
        <taxon>Pollutimonas</taxon>
    </lineage>
</organism>
<proteinExistence type="predicted"/>
<keyword evidence="1" id="KW-0732">Signal</keyword>
<evidence type="ECO:0000256" key="1">
    <source>
        <dbReference type="SAM" id="SignalP"/>
    </source>
</evidence>
<feature type="chain" id="PRO_5014794744" description="DUF4148 domain-containing protein" evidence="1">
    <location>
        <begin position="26"/>
        <end position="128"/>
    </location>
</feature>
<evidence type="ECO:0000313" key="2">
    <source>
        <dbReference type="EMBL" id="PLC47928.1"/>
    </source>
</evidence>
<dbReference type="Proteomes" id="UP000234190">
    <property type="component" value="Unassembled WGS sequence"/>
</dbReference>
<gene>
    <name evidence="2" type="ORF">CR159_20890</name>
</gene>
<dbReference type="InterPro" id="IPR025421">
    <property type="entry name" value="DUF4148"/>
</dbReference>
<dbReference type="AlphaFoldDB" id="A0A2N4TYT3"/>
<sequence length="128" mass="13629">MEFCMKIVITGLMISFSLVAGAAQAAHVDAPASIDRAQVVAELQEARTQGLLSHGELDYPAVSLQPASSKTRQEVRSELFDARAAGTLSHGELDYPIETPVNSSKTRAEVQAELAAYKAAGHIQPIPN</sequence>
<evidence type="ECO:0008006" key="4">
    <source>
        <dbReference type="Google" id="ProtNLM"/>
    </source>
</evidence>
<reference evidence="2 3" key="1">
    <citation type="submission" date="2017-10" db="EMBL/GenBank/DDBJ databases">
        <title>Two draft genome sequences of Pusillimonas sp. strains isolated from a nitrate- and radionuclide-contaminated groundwater in Russia.</title>
        <authorList>
            <person name="Grouzdev D.S."/>
            <person name="Tourova T.P."/>
            <person name="Goeva M.A."/>
            <person name="Babich T.L."/>
            <person name="Sokolova D.S."/>
            <person name="Abdullin R."/>
            <person name="Poltaraus A.B."/>
            <person name="Toshchakov S.V."/>
            <person name="Nazina T.N."/>
        </authorList>
    </citation>
    <scope>NUCLEOTIDE SEQUENCE [LARGE SCALE GENOMIC DNA]</scope>
    <source>
        <strain evidence="2 3">JR1/69-3-13</strain>
    </source>
</reference>
<feature type="signal peptide" evidence="1">
    <location>
        <begin position="1"/>
        <end position="25"/>
    </location>
</feature>
<protein>
    <recommendedName>
        <fullName evidence="4">DUF4148 domain-containing protein</fullName>
    </recommendedName>
</protein>
<accession>A0A2N4TYT3</accession>
<dbReference type="Pfam" id="PF13663">
    <property type="entry name" value="DUF4148"/>
    <property type="match status" value="3"/>
</dbReference>
<name>A0A2N4TYT3_9BURK</name>
<comment type="caution">
    <text evidence="2">The sequence shown here is derived from an EMBL/GenBank/DDBJ whole genome shotgun (WGS) entry which is preliminary data.</text>
</comment>